<evidence type="ECO:0000313" key="13">
    <source>
        <dbReference type="Proteomes" id="UP000077202"/>
    </source>
</evidence>
<evidence type="ECO:0000256" key="5">
    <source>
        <dbReference type="ARBA" id="ARBA00022989"/>
    </source>
</evidence>
<dbReference type="GO" id="GO:0005886">
    <property type="term" value="C:plasma membrane"/>
    <property type="evidence" value="ECO:0007669"/>
    <property type="project" value="TreeGrafter"/>
</dbReference>
<feature type="domain" description="CSC1/OSCA1-like 7TM region" evidence="9">
    <location>
        <begin position="438"/>
        <end position="709"/>
    </location>
</feature>
<comment type="caution">
    <text evidence="12">The sequence shown here is derived from an EMBL/GenBank/DDBJ whole genome shotgun (WGS) entry which is preliminary data.</text>
</comment>
<feature type="transmembrane region" description="Helical" evidence="8">
    <location>
        <begin position="694"/>
        <end position="711"/>
    </location>
</feature>
<organism evidence="12 13">
    <name type="scientific">Marchantia polymorpha subsp. ruderalis</name>
    <dbReference type="NCBI Taxonomy" id="1480154"/>
    <lineage>
        <taxon>Eukaryota</taxon>
        <taxon>Viridiplantae</taxon>
        <taxon>Streptophyta</taxon>
        <taxon>Embryophyta</taxon>
        <taxon>Marchantiophyta</taxon>
        <taxon>Marchantiopsida</taxon>
        <taxon>Marchantiidae</taxon>
        <taxon>Marchantiales</taxon>
        <taxon>Marchantiaceae</taxon>
        <taxon>Marchantia</taxon>
    </lineage>
</organism>
<keyword evidence="13" id="KW-1185">Reference proteome</keyword>
<feature type="transmembrane region" description="Helical" evidence="8">
    <location>
        <begin position="717"/>
        <end position="736"/>
    </location>
</feature>
<reference evidence="12" key="1">
    <citation type="submission" date="2016-03" db="EMBL/GenBank/DDBJ databases">
        <title>Mechanisms controlling the formation of the plant cell surface in tip-growing cells are functionally conserved among land plants.</title>
        <authorList>
            <person name="Honkanen S."/>
            <person name="Jones V.A."/>
            <person name="Morieri G."/>
            <person name="Champion C."/>
            <person name="Hetherington A.J."/>
            <person name="Kelly S."/>
            <person name="Saint-Marcoux D."/>
            <person name="Proust H."/>
            <person name="Prescott H."/>
            <person name="Dolan L."/>
        </authorList>
    </citation>
    <scope>NUCLEOTIDE SEQUENCE [LARGE SCALE GENOMIC DNA]</scope>
    <source>
        <tissue evidence="12">Whole gametophyte</tissue>
    </source>
</reference>
<feature type="transmembrane region" description="Helical" evidence="8">
    <location>
        <begin position="435"/>
        <end position="453"/>
    </location>
</feature>
<evidence type="ECO:0000256" key="2">
    <source>
        <dbReference type="ARBA" id="ARBA00007779"/>
    </source>
</evidence>
<dbReference type="InterPro" id="IPR032880">
    <property type="entry name" value="CSC1/OSCA1-like_N"/>
</dbReference>
<keyword evidence="3" id="KW-0813">Transport</keyword>
<evidence type="ECO:0000256" key="1">
    <source>
        <dbReference type="ARBA" id="ARBA00004141"/>
    </source>
</evidence>
<feature type="transmembrane region" description="Helical" evidence="8">
    <location>
        <begin position="498"/>
        <end position="515"/>
    </location>
</feature>
<feature type="transmembrane region" description="Helical" evidence="8">
    <location>
        <begin position="535"/>
        <end position="554"/>
    </location>
</feature>
<dbReference type="EMBL" id="LVLJ01000958">
    <property type="protein sequence ID" value="OAE31856.1"/>
    <property type="molecule type" value="Genomic_DNA"/>
</dbReference>
<keyword evidence="6 8" id="KW-0472">Membrane</keyword>
<dbReference type="Proteomes" id="UP000077202">
    <property type="component" value="Unassembled WGS sequence"/>
</dbReference>
<accession>A0A176WI66</accession>
<dbReference type="InterPro" id="IPR045122">
    <property type="entry name" value="Csc1-like"/>
</dbReference>
<dbReference type="InterPro" id="IPR027815">
    <property type="entry name" value="CSC1/OSCA1-like_cyt"/>
</dbReference>
<feature type="transmembrane region" description="Helical" evidence="8">
    <location>
        <begin position="590"/>
        <end position="608"/>
    </location>
</feature>
<evidence type="ECO:0000313" key="12">
    <source>
        <dbReference type="EMBL" id="OAE31856.1"/>
    </source>
</evidence>
<gene>
    <name evidence="12" type="ORF">AXG93_1276s1100</name>
</gene>
<dbReference type="InterPro" id="IPR003864">
    <property type="entry name" value="CSC1/OSCA1-like_7TM"/>
</dbReference>
<proteinExistence type="inferred from homology"/>
<comment type="subcellular location">
    <subcellularLocation>
        <location evidence="1">Membrane</location>
        <topology evidence="1">Multi-pass membrane protein</topology>
    </subcellularLocation>
</comment>
<keyword evidence="5 8" id="KW-1133">Transmembrane helix</keyword>
<keyword evidence="4 8" id="KW-0812">Transmembrane</keyword>
<evidence type="ECO:0000259" key="10">
    <source>
        <dbReference type="Pfam" id="PF13967"/>
    </source>
</evidence>
<dbReference type="AlphaFoldDB" id="A0A176WI66"/>
<evidence type="ECO:0000256" key="3">
    <source>
        <dbReference type="ARBA" id="ARBA00022448"/>
    </source>
</evidence>
<feature type="transmembrane region" description="Helical" evidence="8">
    <location>
        <begin position="180"/>
        <end position="198"/>
    </location>
</feature>
<feature type="region of interest" description="Disordered" evidence="7">
    <location>
        <begin position="785"/>
        <end position="807"/>
    </location>
</feature>
<evidence type="ECO:0000256" key="4">
    <source>
        <dbReference type="ARBA" id="ARBA00022692"/>
    </source>
</evidence>
<feature type="transmembrane region" description="Helical" evidence="8">
    <location>
        <begin position="629"/>
        <end position="649"/>
    </location>
</feature>
<dbReference type="Pfam" id="PF14703">
    <property type="entry name" value="PHM7_cyt"/>
    <property type="match status" value="1"/>
</dbReference>
<evidence type="ECO:0000256" key="8">
    <source>
        <dbReference type="SAM" id="Phobius"/>
    </source>
</evidence>
<protein>
    <submittedName>
        <fullName evidence="12">Uncharacterized protein</fullName>
    </submittedName>
</protein>
<comment type="similarity">
    <text evidence="2">Belongs to the CSC1 (TC 1.A.17) family.</text>
</comment>
<evidence type="ECO:0000259" key="9">
    <source>
        <dbReference type="Pfam" id="PF02714"/>
    </source>
</evidence>
<dbReference type="PANTHER" id="PTHR13018:SF141">
    <property type="entry name" value="OS01G0950900 PROTEIN"/>
    <property type="match status" value="1"/>
</dbReference>
<name>A0A176WI66_MARPO</name>
<evidence type="ECO:0000256" key="7">
    <source>
        <dbReference type="SAM" id="MobiDB-lite"/>
    </source>
</evidence>
<dbReference type="PANTHER" id="PTHR13018">
    <property type="entry name" value="PROBABLE MEMBRANE PROTEIN DUF221-RELATED"/>
    <property type="match status" value="1"/>
</dbReference>
<dbReference type="GO" id="GO:0005227">
    <property type="term" value="F:calcium-activated cation channel activity"/>
    <property type="evidence" value="ECO:0007669"/>
    <property type="project" value="InterPro"/>
</dbReference>
<dbReference type="Pfam" id="PF13967">
    <property type="entry name" value="RSN1_TM"/>
    <property type="match status" value="1"/>
</dbReference>
<evidence type="ECO:0000259" key="11">
    <source>
        <dbReference type="Pfam" id="PF14703"/>
    </source>
</evidence>
<feature type="domain" description="CSC1/OSCA1-like N-terminal transmembrane" evidence="10">
    <location>
        <begin position="90"/>
        <end position="245"/>
    </location>
</feature>
<dbReference type="Pfam" id="PF02714">
    <property type="entry name" value="RSN1_7TM"/>
    <property type="match status" value="1"/>
</dbReference>
<feature type="compositionally biased region" description="Polar residues" evidence="7">
    <location>
        <begin position="791"/>
        <end position="807"/>
    </location>
</feature>
<sequence>MCMRSVPRVSITIVLSIVEVELPFAQRGTAAREGEQASERATECVETGSEKAVAGREGGSGDELRMPWLCSVSGFEWGMEEQRKEQESRMSAGINIGLAALFLLMYSVFSKQPNNAGVYFGRDLLRQRKLNKLRERTLESFIPSVGWIVRAWRFTEAEVLETAGLDALVFLRVFNLSTKLFAICACLGAILAPLYYTVKHDSPSQIYTESFDHFTILNLNHGSKRYWVIFGSVYFISFCAYILLYLEYSSITKKRLEYLHNARPQPDQFSVLVRAIPKPSEGKSHSDMVEEFFTEYHPGSYTSHQMIYNAGHIESMIHKFELLQDEIGWMKKLDPSKRKPKRAGLCGLYGPKIDPIERLTAKLEDLHGKIRQAQHDVLHKNKEIPAAVVTFRNRRGAAVAAQSQQAENPMSWVTEWAPEPRDVYWPNLSVSFSQLWIRQIFVGVLVFLTTILYTIPNAFVQGVGNINILKNWKYMPKIVVVILDFPGVAWFVEGYLSTLLLAALLYFIPPMLLALSQLEGPSSKSNQERNAAAKFFYFLAGPVFFIQVLSASVLDEVEFLTDPAEIPLRLASDIPRQATFFMSYIMTTGWAGFPLEILQIGLLILNMLKRHTLKEDSNHPELELYSLPYYRVIPQLLLFILVGLVYAVIAPLLPPFLLVYFALGYVVFKNQIMHVYEPAYETGGQYWPQVHNRIVAALFLMQITFVGIFQTSMSTRVSALVVPLPILTILYYQYCLKRFYPVFVRFSVESTTKKDAEDERKGMKDEITKCLEKAYLHPALHPVELTRRASDSNTDPLLPSADSSSMA</sequence>
<feature type="domain" description="CSC1/OSCA1-like cytosolic" evidence="11">
    <location>
        <begin position="268"/>
        <end position="427"/>
    </location>
</feature>
<feature type="transmembrane region" description="Helical" evidence="8">
    <location>
        <begin position="226"/>
        <end position="246"/>
    </location>
</feature>
<evidence type="ECO:0000256" key="6">
    <source>
        <dbReference type="ARBA" id="ARBA00023136"/>
    </source>
</evidence>